<evidence type="ECO:0000313" key="2">
    <source>
        <dbReference type="EMBL" id="AEK62801.1"/>
    </source>
</evidence>
<sequence length="122" mass="12903">MRPISRKESKTMTEKNQNISHMAAAALFSVTLAGCAADSGSAPAAAPGPQGTPGSAQGCKADKLEDSALIGKTESEATGLLAGCRWRIGERDGEQFMGTMDYWEDRRTLGIAKGKVTWVKRG</sequence>
<dbReference type="EMBL" id="CP002745">
    <property type="protein sequence ID" value="AEK62801.1"/>
    <property type="molecule type" value="Genomic_DNA"/>
</dbReference>
<reference evidence="2 3" key="3">
    <citation type="journal article" date="2008" name="FEMS Microbiol. Ecol.">
        <title>Identification and characterization of genes underlying chitinolysis in Collimonas fungivorans Ter331.</title>
        <authorList>
            <person name="Fritsche K."/>
            <person name="de Boer W."/>
            <person name="Gerards S."/>
            <person name="van den Berg M."/>
            <person name="van Veen J.A."/>
            <person name="Leveau J.H."/>
        </authorList>
    </citation>
    <scope>NUCLEOTIDE SEQUENCE [LARGE SCALE GENOMIC DNA]</scope>
    <source>
        <strain evidence="2 3">Ter331</strain>
    </source>
</reference>
<reference evidence="2 3" key="4">
    <citation type="journal article" date="2010" name="Environ. Microbiol.">
        <title>The bacterial genus Collimonas: mycophagy, weathering and other adaptive solutions to life in oligotrophic soil environments.</title>
        <authorList>
            <person name="Leveau J.H."/>
            <person name="Uroz S."/>
            <person name="de Boer W."/>
        </authorList>
    </citation>
    <scope>NUCLEOTIDE SEQUENCE [LARGE SCALE GENOMIC DNA]</scope>
    <source>
        <strain evidence="2 3">Ter331</strain>
    </source>
</reference>
<reference evidence="2 3" key="2">
    <citation type="journal article" date="2006" name="J. Microbiol. Methods">
        <title>Genomic flank-sequencing of plasposon insertion sites for rapid identification of functional genes.</title>
        <authorList>
            <person name="Leveau J.H."/>
            <person name="Gerards S."/>
            <person name="Fritsche K."/>
            <person name="Zondag G."/>
            <person name="van Veen J.A."/>
        </authorList>
    </citation>
    <scope>NUCLEOTIDE SEQUENCE [LARGE SCALE GENOMIC DNA]</scope>
    <source>
        <strain evidence="2 3">Ter331</strain>
    </source>
</reference>
<reference evidence="2 3" key="1">
    <citation type="journal article" date="2004" name="Environ. Microbiol.">
        <title>Phylogeny-function analysis of (meta)genomic libraries: screening for expression of ribosomal RNA genes by large-insert library fluorescent in situ hybridization (LIL-FISH).</title>
        <authorList>
            <person name="Leveau J.H."/>
            <person name="Gerards S."/>
            <person name="de Boer W."/>
            <person name="van Veen J.A."/>
        </authorList>
    </citation>
    <scope>NUCLEOTIDE SEQUENCE [LARGE SCALE GENOMIC DNA]</scope>
    <source>
        <strain evidence="2 3">Ter331</strain>
    </source>
</reference>
<name>G0ACK6_COLFT</name>
<evidence type="ECO:0000313" key="3">
    <source>
        <dbReference type="Proteomes" id="UP000008392"/>
    </source>
</evidence>
<dbReference type="PROSITE" id="PS51257">
    <property type="entry name" value="PROKAR_LIPOPROTEIN"/>
    <property type="match status" value="1"/>
</dbReference>
<evidence type="ECO:0000256" key="1">
    <source>
        <dbReference type="SAM" id="MobiDB-lite"/>
    </source>
</evidence>
<dbReference type="STRING" id="1005048.CFU_2976"/>
<accession>G0ACK6</accession>
<protein>
    <recommendedName>
        <fullName evidence="4">Lipoprotein</fullName>
    </recommendedName>
</protein>
<dbReference type="eggNOG" id="ENOG5032ZX0">
    <property type="taxonomic scope" value="Bacteria"/>
</dbReference>
<feature type="region of interest" description="Disordered" evidence="1">
    <location>
        <begin position="37"/>
        <end position="59"/>
    </location>
</feature>
<reference evidence="2 3" key="5">
    <citation type="journal article" date="2011" name="ISME J.">
        <title>Dual transcriptional profiling of a bacterial/fungal confrontation: Collimonas fungivorans versus Aspergillus niger.</title>
        <authorList>
            <person name="Mela F."/>
            <person name="Fritsche K."/>
            <person name="de Boer W."/>
            <person name="van Veen J.A."/>
            <person name="de Graaff L.H."/>
            <person name="van den Berg M."/>
            <person name="Leveau J.H."/>
        </authorList>
    </citation>
    <scope>NUCLEOTIDE SEQUENCE [LARGE SCALE GENOMIC DNA]</scope>
    <source>
        <strain evidence="2 3">Ter331</strain>
    </source>
</reference>
<feature type="compositionally biased region" description="Low complexity" evidence="1">
    <location>
        <begin position="37"/>
        <end position="58"/>
    </location>
</feature>
<keyword evidence="3" id="KW-1185">Reference proteome</keyword>
<reference evidence="3" key="6">
    <citation type="submission" date="2011-05" db="EMBL/GenBank/DDBJ databases">
        <title>Complete sequence of Collimonas fungivorans Ter331.</title>
        <authorList>
            <person name="Leveau J.H."/>
        </authorList>
    </citation>
    <scope>NUCLEOTIDE SEQUENCE [LARGE SCALE GENOMIC DNA]</scope>
    <source>
        <strain evidence="3">Ter331</strain>
    </source>
</reference>
<dbReference type="HOGENOM" id="CLU_140204_1_0_4"/>
<dbReference type="Proteomes" id="UP000008392">
    <property type="component" value="Chromosome"/>
</dbReference>
<evidence type="ECO:0008006" key="4">
    <source>
        <dbReference type="Google" id="ProtNLM"/>
    </source>
</evidence>
<organism evidence="2 3">
    <name type="scientific">Collimonas fungivorans (strain Ter331)</name>
    <dbReference type="NCBI Taxonomy" id="1005048"/>
    <lineage>
        <taxon>Bacteria</taxon>
        <taxon>Pseudomonadati</taxon>
        <taxon>Pseudomonadota</taxon>
        <taxon>Betaproteobacteria</taxon>
        <taxon>Burkholderiales</taxon>
        <taxon>Oxalobacteraceae</taxon>
        <taxon>Collimonas</taxon>
    </lineage>
</organism>
<dbReference type="KEGG" id="cfu:CFU_2976"/>
<proteinExistence type="predicted"/>
<gene>
    <name evidence="2" type="ordered locus">CFU_2976</name>
</gene>
<dbReference type="AlphaFoldDB" id="G0ACK6"/>